<feature type="compositionally biased region" description="Polar residues" evidence="1">
    <location>
        <begin position="31"/>
        <end position="61"/>
    </location>
</feature>
<name>X1L1L9_9ZZZZ</name>
<dbReference type="AlphaFoldDB" id="X1L1L9"/>
<reference evidence="2" key="1">
    <citation type="journal article" date="2014" name="Front. Microbiol.">
        <title>High frequency of phylogenetically diverse reductive dehalogenase-homologous genes in deep subseafloor sedimentary metagenomes.</title>
        <authorList>
            <person name="Kawai M."/>
            <person name="Futagami T."/>
            <person name="Toyoda A."/>
            <person name="Takaki Y."/>
            <person name="Nishi S."/>
            <person name="Hori S."/>
            <person name="Arai W."/>
            <person name="Tsubouchi T."/>
            <person name="Morono Y."/>
            <person name="Uchiyama I."/>
            <person name="Ito T."/>
            <person name="Fujiyama A."/>
            <person name="Inagaki F."/>
            <person name="Takami H."/>
        </authorList>
    </citation>
    <scope>NUCLEOTIDE SEQUENCE</scope>
    <source>
        <strain evidence="2">Expedition CK06-06</strain>
    </source>
</reference>
<feature type="region of interest" description="Disordered" evidence="1">
    <location>
        <begin position="17"/>
        <end position="61"/>
    </location>
</feature>
<accession>X1L1L9</accession>
<organism evidence="2">
    <name type="scientific">marine sediment metagenome</name>
    <dbReference type="NCBI Taxonomy" id="412755"/>
    <lineage>
        <taxon>unclassified sequences</taxon>
        <taxon>metagenomes</taxon>
        <taxon>ecological metagenomes</taxon>
    </lineage>
</organism>
<feature type="non-terminal residue" evidence="2">
    <location>
        <position position="1"/>
    </location>
</feature>
<evidence type="ECO:0000313" key="2">
    <source>
        <dbReference type="EMBL" id="GAH88058.1"/>
    </source>
</evidence>
<protein>
    <submittedName>
        <fullName evidence="2">Uncharacterized protein</fullName>
    </submittedName>
</protein>
<evidence type="ECO:0000256" key="1">
    <source>
        <dbReference type="SAM" id="MobiDB-lite"/>
    </source>
</evidence>
<proteinExistence type="predicted"/>
<dbReference type="EMBL" id="BARU01040101">
    <property type="protein sequence ID" value="GAH88058.1"/>
    <property type="molecule type" value="Genomic_DNA"/>
</dbReference>
<comment type="caution">
    <text evidence="2">The sequence shown here is derived from an EMBL/GenBank/DDBJ whole genome shotgun (WGS) entry which is preliminary data.</text>
</comment>
<sequence>IIGNICHSNIPCFGGQKGYGKTLTEPPGQTIGDTPHSQGSNKRGNPEFSYQDSVNKTWNKS</sequence>
<gene>
    <name evidence="2" type="ORF">S03H2_62053</name>
</gene>